<dbReference type="Gene3D" id="3.40.1360.10">
    <property type="match status" value="1"/>
</dbReference>
<keyword evidence="10 11" id="KW-0694">RNA-binding</keyword>
<dbReference type="EMBL" id="JARQBJ010000003">
    <property type="protein sequence ID" value="MDT2810127.1"/>
    <property type="molecule type" value="Genomic_DNA"/>
</dbReference>
<dbReference type="InterPro" id="IPR025156">
    <property type="entry name" value="RNase_M5_C"/>
</dbReference>
<dbReference type="PANTHER" id="PTHR39156:SF1">
    <property type="entry name" value="RIBONUCLEASE M5"/>
    <property type="match status" value="1"/>
</dbReference>
<evidence type="ECO:0000313" key="16">
    <source>
        <dbReference type="Proteomes" id="UP001256711"/>
    </source>
</evidence>
<dbReference type="SMART" id="SM00493">
    <property type="entry name" value="TOPRIM"/>
    <property type="match status" value="1"/>
</dbReference>
<keyword evidence="3 11" id="KW-0698">rRNA processing</keyword>
<evidence type="ECO:0000256" key="2">
    <source>
        <dbReference type="ARBA" id="ARBA00022517"/>
    </source>
</evidence>
<dbReference type="NCBIfam" id="TIGR00334">
    <property type="entry name" value="5S_RNA_mat_M5"/>
    <property type="match status" value="1"/>
</dbReference>
<dbReference type="AlphaFoldDB" id="A0AAW8TYV8"/>
<evidence type="ECO:0000256" key="11">
    <source>
        <dbReference type="HAMAP-Rule" id="MF_01469"/>
    </source>
</evidence>
<keyword evidence="5" id="KW-0479">Metal-binding</keyword>
<dbReference type="EC" id="3.1.26.8" evidence="11 12"/>
<keyword evidence="8 11" id="KW-0378">Hydrolase</keyword>
<evidence type="ECO:0000256" key="5">
    <source>
        <dbReference type="ARBA" id="ARBA00022723"/>
    </source>
</evidence>
<feature type="region of interest" description="Disordered" evidence="13">
    <location>
        <begin position="1"/>
        <end position="30"/>
    </location>
</feature>
<dbReference type="Pfam" id="PF01751">
    <property type="entry name" value="Toprim"/>
    <property type="match status" value="1"/>
</dbReference>
<dbReference type="PANTHER" id="PTHR39156">
    <property type="entry name" value="RIBONUCLEASE M5"/>
    <property type="match status" value="1"/>
</dbReference>
<keyword evidence="2 11" id="KW-0690">Ribosome biogenesis</keyword>
<dbReference type="GO" id="GO:0006364">
    <property type="term" value="P:rRNA processing"/>
    <property type="evidence" value="ECO:0007669"/>
    <property type="project" value="UniProtKB-UniRule"/>
</dbReference>
<sequence>MTARKQNEGKKARQDKRQKQGLSEKAPRLKQLDNLSEAPLTIEEIIVVEGKDDTRRLQEVLDVDTIETIGSAINDEILDQISHAQETRGVIVFTDPDFSGEKIRKTIMEVVPDAKHAFLSRGQAAPSRSKGSLGVEHASDEAILEALRKVVTPTSALEAVAEPEIPRQTLMEYGLIAGTGAKIRREKLGDLLRIGYTNSKQLEKRLKMFRITEAELATAMEQVKQELGE</sequence>
<dbReference type="Proteomes" id="UP001256711">
    <property type="component" value="Unassembled WGS sequence"/>
</dbReference>
<comment type="catalytic activity">
    <reaction evidence="11">
        <text>Endonucleolytic cleavage of RNA, removing 21 and 42 nucleotides, respectively, from the 5'- and 3'-termini of a 5S-rRNA precursor.</text>
        <dbReference type="EC" id="3.1.26.8"/>
    </reaction>
</comment>
<comment type="subcellular location">
    <subcellularLocation>
        <location evidence="11">Cytoplasm</location>
    </subcellularLocation>
</comment>
<evidence type="ECO:0000256" key="9">
    <source>
        <dbReference type="ARBA" id="ARBA00022842"/>
    </source>
</evidence>
<proteinExistence type="inferred from homology"/>
<dbReference type="Pfam" id="PF13331">
    <property type="entry name" value="DUF4093"/>
    <property type="match status" value="1"/>
</dbReference>
<evidence type="ECO:0000256" key="6">
    <source>
        <dbReference type="ARBA" id="ARBA00022730"/>
    </source>
</evidence>
<dbReference type="GO" id="GO:0043822">
    <property type="term" value="F:ribonuclease M5 activity"/>
    <property type="evidence" value="ECO:0007669"/>
    <property type="project" value="UniProtKB-UniRule"/>
</dbReference>
<evidence type="ECO:0000256" key="7">
    <source>
        <dbReference type="ARBA" id="ARBA00022759"/>
    </source>
</evidence>
<dbReference type="HAMAP" id="MF_01469">
    <property type="entry name" value="RNase_M5"/>
    <property type="match status" value="1"/>
</dbReference>
<evidence type="ECO:0000256" key="13">
    <source>
        <dbReference type="SAM" id="MobiDB-lite"/>
    </source>
</evidence>
<organism evidence="15 16">
    <name type="scientific">Enterococcus asini</name>
    <dbReference type="NCBI Taxonomy" id="57732"/>
    <lineage>
        <taxon>Bacteria</taxon>
        <taxon>Bacillati</taxon>
        <taxon>Bacillota</taxon>
        <taxon>Bacilli</taxon>
        <taxon>Lactobacillales</taxon>
        <taxon>Enterococcaceae</taxon>
        <taxon>Enterococcus</taxon>
    </lineage>
</organism>
<evidence type="ECO:0000256" key="10">
    <source>
        <dbReference type="ARBA" id="ARBA00022884"/>
    </source>
</evidence>
<dbReference type="InterPro" id="IPR006171">
    <property type="entry name" value="TOPRIM_dom"/>
</dbReference>
<keyword evidence="7 11" id="KW-0255">Endonuclease</keyword>
<evidence type="ECO:0000256" key="3">
    <source>
        <dbReference type="ARBA" id="ARBA00022552"/>
    </source>
</evidence>
<evidence type="ECO:0000313" key="15">
    <source>
        <dbReference type="EMBL" id="MDT2810127.1"/>
    </source>
</evidence>
<dbReference type="InterPro" id="IPR034141">
    <property type="entry name" value="TOPRIM_RNase_M5-like"/>
</dbReference>
<keyword evidence="6 11" id="KW-0699">rRNA-binding</keyword>
<evidence type="ECO:0000256" key="1">
    <source>
        <dbReference type="ARBA" id="ARBA00022490"/>
    </source>
</evidence>
<gene>
    <name evidence="11 15" type="primary">rnmV</name>
    <name evidence="15" type="ORF">P7H43_06505</name>
</gene>
<feature type="domain" description="Toprim" evidence="14">
    <location>
        <begin position="43"/>
        <end position="126"/>
    </location>
</feature>
<evidence type="ECO:0000259" key="14">
    <source>
        <dbReference type="PROSITE" id="PS50880"/>
    </source>
</evidence>
<dbReference type="RefSeq" id="WP_311835332.1">
    <property type="nucleotide sequence ID" value="NZ_JARQAS010000016.1"/>
</dbReference>
<keyword evidence="4 11" id="KW-0540">Nuclease</keyword>
<dbReference type="CDD" id="cd01027">
    <property type="entry name" value="TOPRIM_RNase_M5_like"/>
    <property type="match status" value="1"/>
</dbReference>
<feature type="compositionally biased region" description="Basic and acidic residues" evidence="13">
    <location>
        <begin position="1"/>
        <end position="18"/>
    </location>
</feature>
<name>A0AAW8TYV8_9ENTE</name>
<evidence type="ECO:0000256" key="12">
    <source>
        <dbReference type="NCBIfam" id="TIGR00334"/>
    </source>
</evidence>
<dbReference type="InterPro" id="IPR004466">
    <property type="entry name" value="RNase_M5"/>
</dbReference>
<keyword evidence="9" id="KW-0460">Magnesium</keyword>
<comment type="caution">
    <text evidence="15">The sequence shown here is derived from an EMBL/GenBank/DDBJ whole genome shotgun (WGS) entry which is preliminary data.</text>
</comment>
<dbReference type="GO" id="GO:0019843">
    <property type="term" value="F:rRNA binding"/>
    <property type="evidence" value="ECO:0007669"/>
    <property type="project" value="UniProtKB-KW"/>
</dbReference>
<dbReference type="GO" id="GO:0005737">
    <property type="term" value="C:cytoplasm"/>
    <property type="evidence" value="ECO:0007669"/>
    <property type="project" value="UniProtKB-SubCell"/>
</dbReference>
<comment type="function">
    <text evidence="11">Required for correct processing of both the 5' and 3' ends of 5S rRNA precursor. Cleaves both sides of a double-stranded region yielding mature 5S rRNA in one step.</text>
</comment>
<evidence type="ECO:0000256" key="4">
    <source>
        <dbReference type="ARBA" id="ARBA00022722"/>
    </source>
</evidence>
<dbReference type="SUPFAM" id="SSF110455">
    <property type="entry name" value="Toprim domain"/>
    <property type="match status" value="1"/>
</dbReference>
<reference evidence="15" key="1">
    <citation type="submission" date="2023-03" db="EMBL/GenBank/DDBJ databases">
        <authorList>
            <person name="Shen W."/>
            <person name="Cai J."/>
        </authorList>
    </citation>
    <scope>NUCLEOTIDE SEQUENCE</scope>
    <source>
        <strain evidence="15">B226-2</strain>
    </source>
</reference>
<dbReference type="FunFam" id="3.40.1360.10:FF:000006">
    <property type="entry name" value="Ribonuclease M5"/>
    <property type="match status" value="1"/>
</dbReference>
<protein>
    <recommendedName>
        <fullName evidence="11 12">Ribonuclease M5</fullName>
        <ecNumber evidence="11 12">3.1.26.8</ecNumber>
    </recommendedName>
    <alternativeName>
        <fullName evidence="11">RNase M5</fullName>
    </alternativeName>
    <alternativeName>
        <fullName evidence="11">Ribosomal RNA terminal maturase M5</fullName>
    </alternativeName>
</protein>
<accession>A0AAW8TYV8</accession>
<keyword evidence="1 11" id="KW-0963">Cytoplasm</keyword>
<dbReference type="PROSITE" id="PS50880">
    <property type="entry name" value="TOPRIM"/>
    <property type="match status" value="1"/>
</dbReference>
<dbReference type="GO" id="GO:0046872">
    <property type="term" value="F:metal ion binding"/>
    <property type="evidence" value="ECO:0007669"/>
    <property type="project" value="UniProtKB-KW"/>
</dbReference>
<comment type="similarity">
    <text evidence="11">Belongs to the ribonuclease M5 family.</text>
</comment>
<evidence type="ECO:0000256" key="8">
    <source>
        <dbReference type="ARBA" id="ARBA00022801"/>
    </source>
</evidence>